<feature type="compositionally biased region" description="Polar residues" evidence="1">
    <location>
        <begin position="1"/>
        <end position="14"/>
    </location>
</feature>
<evidence type="ECO:0000313" key="3">
    <source>
        <dbReference type="Proteomes" id="UP001054945"/>
    </source>
</evidence>
<keyword evidence="3" id="KW-1185">Reference proteome</keyword>
<sequence length="115" mass="13366">MLKQYKTLQQNQKQKLSRVDPPVMSASCGTGFCSTDRKSLSMILAILTSAKKKVIHNTEQERKWPLRRSDMWLWVSQTRSELSDDVTRACSHGRLRYRVQSGEQGDENLKMRCDF</sequence>
<reference evidence="2 3" key="1">
    <citation type="submission" date="2021-06" db="EMBL/GenBank/DDBJ databases">
        <title>Caerostris extrusa draft genome.</title>
        <authorList>
            <person name="Kono N."/>
            <person name="Arakawa K."/>
        </authorList>
    </citation>
    <scope>NUCLEOTIDE SEQUENCE [LARGE SCALE GENOMIC DNA]</scope>
</reference>
<name>A0AAV4PZU8_CAEEX</name>
<gene>
    <name evidence="2" type="ORF">CEXT_205241</name>
</gene>
<dbReference type="EMBL" id="BPLR01005316">
    <property type="protein sequence ID" value="GIY01406.1"/>
    <property type="molecule type" value="Genomic_DNA"/>
</dbReference>
<evidence type="ECO:0000313" key="2">
    <source>
        <dbReference type="EMBL" id="GIY01406.1"/>
    </source>
</evidence>
<feature type="region of interest" description="Disordered" evidence="1">
    <location>
        <begin position="1"/>
        <end position="21"/>
    </location>
</feature>
<accession>A0AAV4PZU8</accession>
<dbReference type="AlphaFoldDB" id="A0AAV4PZU8"/>
<organism evidence="2 3">
    <name type="scientific">Caerostris extrusa</name>
    <name type="common">Bark spider</name>
    <name type="synonym">Caerostris bankana</name>
    <dbReference type="NCBI Taxonomy" id="172846"/>
    <lineage>
        <taxon>Eukaryota</taxon>
        <taxon>Metazoa</taxon>
        <taxon>Ecdysozoa</taxon>
        <taxon>Arthropoda</taxon>
        <taxon>Chelicerata</taxon>
        <taxon>Arachnida</taxon>
        <taxon>Araneae</taxon>
        <taxon>Araneomorphae</taxon>
        <taxon>Entelegynae</taxon>
        <taxon>Araneoidea</taxon>
        <taxon>Araneidae</taxon>
        <taxon>Caerostris</taxon>
    </lineage>
</organism>
<dbReference type="Proteomes" id="UP001054945">
    <property type="component" value="Unassembled WGS sequence"/>
</dbReference>
<protein>
    <submittedName>
        <fullName evidence="2">Uncharacterized protein</fullName>
    </submittedName>
</protein>
<proteinExistence type="predicted"/>
<comment type="caution">
    <text evidence="2">The sequence shown here is derived from an EMBL/GenBank/DDBJ whole genome shotgun (WGS) entry which is preliminary data.</text>
</comment>
<evidence type="ECO:0000256" key="1">
    <source>
        <dbReference type="SAM" id="MobiDB-lite"/>
    </source>
</evidence>